<evidence type="ECO:0000259" key="6">
    <source>
        <dbReference type="PROSITE" id="PS50833"/>
    </source>
</evidence>
<comment type="caution">
    <text evidence="7">The sequence shown here is derived from an EMBL/GenBank/DDBJ whole genome shotgun (WGS) entry which is preliminary data.</text>
</comment>
<dbReference type="Pfam" id="PF04427">
    <property type="entry name" value="Brix"/>
    <property type="match status" value="1"/>
</dbReference>
<feature type="domain" description="Brix" evidence="6">
    <location>
        <begin position="52"/>
        <end position="262"/>
    </location>
</feature>
<evidence type="ECO:0000256" key="3">
    <source>
        <dbReference type="ARBA" id="ARBA00023242"/>
    </source>
</evidence>
<reference evidence="7 8" key="1">
    <citation type="journal article" date="2018" name="New Phytol.">
        <title>Phylogenomics of Endogonaceae and evolution of mycorrhizas within Mucoromycota.</title>
        <authorList>
            <person name="Chang Y."/>
            <person name="Desiro A."/>
            <person name="Na H."/>
            <person name="Sandor L."/>
            <person name="Lipzen A."/>
            <person name="Clum A."/>
            <person name="Barry K."/>
            <person name="Grigoriev I.V."/>
            <person name="Martin F.M."/>
            <person name="Stajich J.E."/>
            <person name="Smith M.E."/>
            <person name="Bonito G."/>
            <person name="Spatafora J.W."/>
        </authorList>
    </citation>
    <scope>NUCLEOTIDE SEQUENCE [LARGE SCALE GENOMIC DNA]</scope>
    <source>
        <strain evidence="7 8">GMNB39</strain>
    </source>
</reference>
<dbReference type="AlphaFoldDB" id="A0A433D317"/>
<comment type="subcellular location">
    <subcellularLocation>
        <location evidence="1 4">Nucleus</location>
        <location evidence="1 4">Nucleolus</location>
    </subcellularLocation>
</comment>
<dbReference type="EMBL" id="RBNI01007560">
    <property type="protein sequence ID" value="RUP45247.1"/>
    <property type="molecule type" value="Genomic_DNA"/>
</dbReference>
<dbReference type="GO" id="GO:0000463">
    <property type="term" value="P:maturation of LSU-rRNA from tricistronic rRNA transcript (SSU-rRNA, 5.8S rRNA, LSU-rRNA)"/>
    <property type="evidence" value="ECO:0007669"/>
    <property type="project" value="TreeGrafter"/>
</dbReference>
<evidence type="ECO:0000313" key="8">
    <source>
        <dbReference type="Proteomes" id="UP000268093"/>
    </source>
</evidence>
<dbReference type="GO" id="GO:0000027">
    <property type="term" value="P:ribosomal large subunit assembly"/>
    <property type="evidence" value="ECO:0007669"/>
    <property type="project" value="InterPro"/>
</dbReference>
<evidence type="ECO:0000256" key="5">
    <source>
        <dbReference type="SAM" id="MobiDB-lite"/>
    </source>
</evidence>
<keyword evidence="3 4" id="KW-0539">Nucleus</keyword>
<accession>A0A433D317</accession>
<dbReference type="InterPro" id="IPR007109">
    <property type="entry name" value="Brix"/>
</dbReference>
<keyword evidence="8" id="KW-1185">Reference proteome</keyword>
<gene>
    <name evidence="7" type="ORF">BC936DRAFT_148422</name>
</gene>
<name>A0A433D317_9FUNG</name>
<evidence type="ECO:0000256" key="1">
    <source>
        <dbReference type="ARBA" id="ARBA00004604"/>
    </source>
</evidence>
<dbReference type="SMART" id="SM00879">
    <property type="entry name" value="Brix"/>
    <property type="match status" value="1"/>
</dbReference>
<comment type="similarity">
    <text evidence="2 4">Belongs to the RPF2 family.</text>
</comment>
<dbReference type="Proteomes" id="UP000268093">
    <property type="component" value="Unassembled WGS sequence"/>
</dbReference>
<dbReference type="OrthoDB" id="407658at2759"/>
<dbReference type="PROSITE" id="PS50833">
    <property type="entry name" value="BRIX"/>
    <property type="match status" value="1"/>
</dbReference>
<evidence type="ECO:0000256" key="4">
    <source>
        <dbReference type="RuleBase" id="RU367086"/>
    </source>
</evidence>
<proteinExistence type="inferred from homology"/>
<dbReference type="GO" id="GO:0005730">
    <property type="term" value="C:nucleolus"/>
    <property type="evidence" value="ECO:0007669"/>
    <property type="project" value="UniProtKB-SubCell"/>
</dbReference>
<evidence type="ECO:0000313" key="7">
    <source>
        <dbReference type="EMBL" id="RUP45247.1"/>
    </source>
</evidence>
<dbReference type="GO" id="GO:0019843">
    <property type="term" value="F:rRNA binding"/>
    <property type="evidence" value="ECO:0007669"/>
    <property type="project" value="UniProtKB-UniRule"/>
</dbReference>
<dbReference type="PANTHER" id="PTHR12728">
    <property type="entry name" value="BRIX DOMAIN CONTAINING PROTEIN"/>
    <property type="match status" value="1"/>
</dbReference>
<organism evidence="7 8">
    <name type="scientific">Jimgerdemannia flammicorona</name>
    <dbReference type="NCBI Taxonomy" id="994334"/>
    <lineage>
        <taxon>Eukaryota</taxon>
        <taxon>Fungi</taxon>
        <taxon>Fungi incertae sedis</taxon>
        <taxon>Mucoromycota</taxon>
        <taxon>Mucoromycotina</taxon>
        <taxon>Endogonomycetes</taxon>
        <taxon>Endogonales</taxon>
        <taxon>Endogonaceae</taxon>
        <taxon>Jimgerdemannia</taxon>
    </lineage>
</organism>
<protein>
    <recommendedName>
        <fullName evidence="4">Ribosome production factor 2 homolog</fullName>
    </recommendedName>
    <alternativeName>
        <fullName evidence="4">Ribosome biogenesis protein RPF2 homolog</fullName>
    </alternativeName>
</protein>
<evidence type="ECO:0000256" key="2">
    <source>
        <dbReference type="ARBA" id="ARBA00010782"/>
    </source>
</evidence>
<dbReference type="PANTHER" id="PTHR12728:SF0">
    <property type="entry name" value="RIBOSOME PRODUCTION FACTOR 2 HOMOLOG"/>
    <property type="match status" value="1"/>
</dbReference>
<sequence>MVGREAMIRCLHAVLCLQHSETHISAIRSKPKNARVKRALKNREAKVEENTKTAMFIRGSQTSKIVNDALSDLYLLKKPDAVNFTKKNQIHPFDDETTLEFFSQKNDASLMLVGSHSKKRPHNLVFVRMFDNQVLDMMELGIEKAVAMSNIKGSKCAVGMKPLLLFNGELFDTNTDYKNLKNLLLDFFRGQDITSVNLKGLEHIISVTAGPLEKEGRPGLVYLRVYTVQMKKSGSRIPRVEVEEMGPSLDLRLRRTKLPKDEVWKQAIRVPKELRPKKVKNVSRDDMGDQYARIHLGRQDLSKMQTRKMKGLKRGMEEGEDDVAGSKKRRTAEEEED</sequence>
<feature type="region of interest" description="Disordered" evidence="5">
    <location>
        <begin position="297"/>
        <end position="337"/>
    </location>
</feature>
<dbReference type="InterPro" id="IPR039770">
    <property type="entry name" value="Rpf2"/>
</dbReference>